<keyword evidence="1" id="KW-0472">Membrane</keyword>
<accession>A0A6L3SVI1</accession>
<keyword evidence="1" id="KW-0812">Transmembrane</keyword>
<feature type="transmembrane region" description="Helical" evidence="1">
    <location>
        <begin position="21"/>
        <end position="39"/>
    </location>
</feature>
<organism evidence="2 3">
    <name type="scientific">Methylobacterium soli</name>
    <dbReference type="NCBI Taxonomy" id="553447"/>
    <lineage>
        <taxon>Bacteria</taxon>
        <taxon>Pseudomonadati</taxon>
        <taxon>Pseudomonadota</taxon>
        <taxon>Alphaproteobacteria</taxon>
        <taxon>Hyphomicrobiales</taxon>
        <taxon>Methylobacteriaceae</taxon>
        <taxon>Methylobacterium</taxon>
    </lineage>
</organism>
<dbReference type="AlphaFoldDB" id="A0A6L3SVI1"/>
<name>A0A6L3SVI1_9HYPH</name>
<keyword evidence="3" id="KW-1185">Reference proteome</keyword>
<gene>
    <name evidence="2" type="ORF">F6X53_21600</name>
</gene>
<keyword evidence="1" id="KW-1133">Transmembrane helix</keyword>
<proteinExistence type="predicted"/>
<protein>
    <submittedName>
        <fullName evidence="2">Uncharacterized protein</fullName>
    </submittedName>
</protein>
<dbReference type="EMBL" id="VZZK01000026">
    <property type="protein sequence ID" value="KAB1076884.1"/>
    <property type="molecule type" value="Genomic_DNA"/>
</dbReference>
<evidence type="ECO:0000313" key="3">
    <source>
        <dbReference type="Proteomes" id="UP000474159"/>
    </source>
</evidence>
<dbReference type="Proteomes" id="UP000474159">
    <property type="component" value="Unassembled WGS sequence"/>
</dbReference>
<comment type="caution">
    <text evidence="2">The sequence shown here is derived from an EMBL/GenBank/DDBJ whole genome shotgun (WGS) entry which is preliminary data.</text>
</comment>
<reference evidence="2 3" key="1">
    <citation type="submission" date="2019-09" db="EMBL/GenBank/DDBJ databases">
        <title>YIM 48816 draft genome.</title>
        <authorList>
            <person name="Jiang L."/>
        </authorList>
    </citation>
    <scope>NUCLEOTIDE SEQUENCE [LARGE SCALE GENOMIC DNA]</scope>
    <source>
        <strain evidence="2 3">YIM 48816</strain>
    </source>
</reference>
<evidence type="ECO:0000256" key="1">
    <source>
        <dbReference type="SAM" id="Phobius"/>
    </source>
</evidence>
<sequence length="62" mass="6629">MFTAGCLVIHTQRRRADQVTVALACIAVLLAFVLGLALTPDSFLGDQLMVAIENGELGQQID</sequence>
<evidence type="ECO:0000313" key="2">
    <source>
        <dbReference type="EMBL" id="KAB1076884.1"/>
    </source>
</evidence>